<sequence>MREKTHDQERAAYTQQIIQKEKQLDKLREEKQAVERLLYQLEDDFRRGYQSLRMLNDENARDMQTDFFQAQQRSDDQERRFRQQVQDAQEQFSFVFKKEILQADDECEEMYKKRGEISWD</sequence>
<gene>
    <name evidence="2" type="ORF">UQ68_00815</name>
</gene>
<dbReference type="Proteomes" id="UP000033536">
    <property type="component" value="Unassembled WGS sequence"/>
</dbReference>
<accession>A0ABR5EB93</accession>
<proteinExistence type="predicted"/>
<comment type="caution">
    <text evidence="2">The sequence shown here is derived from an EMBL/GenBank/DDBJ whole genome shotgun (WGS) entry which is preliminary data.</text>
</comment>
<name>A0ABR5EB93_LISSE</name>
<reference evidence="2 3" key="1">
    <citation type="submission" date="2015-02" db="EMBL/GenBank/DDBJ databases">
        <title>Sequencing of Listeria spp. dairy environmental strains.</title>
        <authorList>
            <person name="Muhterem-Uyar M."/>
            <person name="Wagner M."/>
            <person name="Schmitz-Esser S."/>
            <person name="Stessl B."/>
        </authorList>
    </citation>
    <scope>NUCLEOTIDE SEQUENCE [LARGE SCALE GENOMIC DNA]</scope>
    <source>
        <strain evidence="2 3">7KSM</strain>
    </source>
</reference>
<evidence type="ECO:0000313" key="3">
    <source>
        <dbReference type="Proteomes" id="UP000033536"/>
    </source>
</evidence>
<organism evidence="2 3">
    <name type="scientific">Listeria seeligeri</name>
    <dbReference type="NCBI Taxonomy" id="1640"/>
    <lineage>
        <taxon>Bacteria</taxon>
        <taxon>Bacillati</taxon>
        <taxon>Bacillota</taxon>
        <taxon>Bacilli</taxon>
        <taxon>Bacillales</taxon>
        <taxon>Listeriaceae</taxon>
        <taxon>Listeria</taxon>
    </lineage>
</organism>
<dbReference type="EMBL" id="JYOM01000001">
    <property type="protein sequence ID" value="KKD50410.1"/>
    <property type="molecule type" value="Genomic_DNA"/>
</dbReference>
<evidence type="ECO:0000256" key="1">
    <source>
        <dbReference type="SAM" id="Coils"/>
    </source>
</evidence>
<feature type="coiled-coil region" evidence="1">
    <location>
        <begin position="10"/>
        <end position="44"/>
    </location>
</feature>
<dbReference type="RefSeq" id="WP_046324330.1">
    <property type="nucleotide sequence ID" value="NZ_JAAIYQ010000001.1"/>
</dbReference>
<evidence type="ECO:0000313" key="2">
    <source>
        <dbReference type="EMBL" id="KKD50410.1"/>
    </source>
</evidence>
<keyword evidence="1" id="KW-0175">Coiled coil</keyword>
<protein>
    <submittedName>
        <fullName evidence="2">Uncharacterized protein</fullName>
    </submittedName>
</protein>
<keyword evidence="3" id="KW-1185">Reference proteome</keyword>